<dbReference type="InterPro" id="IPR042086">
    <property type="entry name" value="MeTrfase_capping"/>
</dbReference>
<evidence type="ECO:0000313" key="3">
    <source>
        <dbReference type="Proteomes" id="UP000189703"/>
    </source>
</evidence>
<organism evidence="3 4">
    <name type="scientific">Nelumbo nucifera</name>
    <name type="common">Sacred lotus</name>
    <dbReference type="NCBI Taxonomy" id="4432"/>
    <lineage>
        <taxon>Eukaryota</taxon>
        <taxon>Viridiplantae</taxon>
        <taxon>Streptophyta</taxon>
        <taxon>Embryophyta</taxon>
        <taxon>Tracheophyta</taxon>
        <taxon>Spermatophyta</taxon>
        <taxon>Magnoliopsida</taxon>
        <taxon>Proteales</taxon>
        <taxon>Nelumbonaceae</taxon>
        <taxon>Nelumbo</taxon>
    </lineage>
</organism>
<dbReference type="GO" id="GO:0032259">
    <property type="term" value="P:methylation"/>
    <property type="evidence" value="ECO:0000318"/>
    <property type="project" value="GO_Central"/>
</dbReference>
<dbReference type="Pfam" id="PF03492">
    <property type="entry name" value="Methyltransf_7"/>
    <property type="match status" value="1"/>
</dbReference>
<dbReference type="GeneID" id="104603862"/>
<accession>A0A1U8AGU5</accession>
<proteinExistence type="predicted"/>
<gene>
    <name evidence="4" type="primary">LOC104603862</name>
</gene>
<dbReference type="OrthoDB" id="1523883at2759"/>
<dbReference type="InterPro" id="IPR005299">
    <property type="entry name" value="MeTrfase_7"/>
</dbReference>
<dbReference type="OMA" id="SPRYTIV"/>
<dbReference type="AlphaFoldDB" id="A0A1U8AGU5"/>
<reference evidence="4" key="1">
    <citation type="submission" date="2025-08" db="UniProtKB">
        <authorList>
            <consortium name="RefSeq"/>
        </authorList>
    </citation>
    <scope>IDENTIFICATION</scope>
</reference>
<dbReference type="KEGG" id="nnu:104603862"/>
<dbReference type="SUPFAM" id="SSF53335">
    <property type="entry name" value="S-adenosyl-L-methionine-dependent methyltransferases"/>
    <property type="match status" value="1"/>
</dbReference>
<dbReference type="GO" id="GO:0046872">
    <property type="term" value="F:metal ion binding"/>
    <property type="evidence" value="ECO:0007669"/>
    <property type="project" value="UniProtKB-KW"/>
</dbReference>
<keyword evidence="2" id="KW-0460">Magnesium</keyword>
<dbReference type="InterPro" id="IPR029063">
    <property type="entry name" value="SAM-dependent_MTases_sf"/>
</dbReference>
<dbReference type="RefSeq" id="XP_010266334.1">
    <property type="nucleotide sequence ID" value="XM_010268032.2"/>
</dbReference>
<dbReference type="PANTHER" id="PTHR31009">
    <property type="entry name" value="S-ADENOSYL-L-METHIONINE:CARBOXYL METHYLTRANSFERASE FAMILY PROTEIN"/>
    <property type="match status" value="1"/>
</dbReference>
<dbReference type="FunCoup" id="A0A1U8AGU5">
    <property type="interactions" value="99"/>
</dbReference>
<evidence type="ECO:0000313" key="4">
    <source>
        <dbReference type="RefSeq" id="XP_010266334.1"/>
    </source>
</evidence>
<name>A0A1U8AGU5_NELNU</name>
<keyword evidence="3" id="KW-1185">Reference proteome</keyword>
<dbReference type="FunFam" id="3.40.50.150:FF:000794">
    <property type="entry name" value="Jasmonate O-methyltransferase, putative"/>
    <property type="match status" value="1"/>
</dbReference>
<keyword evidence="1" id="KW-0479">Metal-binding</keyword>
<sequence length="379" mass="42292">MEVQSMKASSKLMEVQKVLHMNGGNGETSYAKNSTSQNKVISMAKPIIKKSVLDMYDTSFPETITIADLGCSSGPNTLLAVSEMINIVDQRCRQLDRSSPEFQVFLNDLPGNDFNSVCQSLPAFHEKLREEKGEKFGPCFVAVVPGSFYGRLFPSNTLHFVHSSSSLHWLSRVPPGLDAKANPPWNKGKIYISKTSPPDVAKAYLTQFQRDFSLFLKSRAEEIVAGGRMVLTFLGRITANPSSEESCYLWELLAQALTDLITEGIVEEEKLDSFNAPFYAPSAEEIKSEIEKNGSFELDCLESMALDWSQDQEKDECDKLTKALGLARAIRAVSESMLQNHFGEEVMDRLYQRFGHLLVATVKGVKHINIIVSMIKRNT</sequence>
<dbReference type="eggNOG" id="ENOG502QWEE">
    <property type="taxonomic scope" value="Eukaryota"/>
</dbReference>
<dbReference type="Gene3D" id="1.10.1200.270">
    <property type="entry name" value="Methyltransferase, alpha-helical capping domain"/>
    <property type="match status" value="1"/>
</dbReference>
<dbReference type="GO" id="GO:0008757">
    <property type="term" value="F:S-adenosylmethionine-dependent methyltransferase activity"/>
    <property type="evidence" value="ECO:0000318"/>
    <property type="project" value="GO_Central"/>
</dbReference>
<protein>
    <submittedName>
        <fullName evidence="4">Jasmonate O-methyltransferase-like</fullName>
    </submittedName>
</protein>
<evidence type="ECO:0000256" key="2">
    <source>
        <dbReference type="ARBA" id="ARBA00022842"/>
    </source>
</evidence>
<dbReference type="Proteomes" id="UP000189703">
    <property type="component" value="Unplaced"/>
</dbReference>
<dbReference type="Gene3D" id="3.40.50.150">
    <property type="entry name" value="Vaccinia Virus protein VP39"/>
    <property type="match status" value="1"/>
</dbReference>
<evidence type="ECO:0000256" key="1">
    <source>
        <dbReference type="ARBA" id="ARBA00022723"/>
    </source>
</evidence>